<organism evidence="1 2">
    <name type="scientific">Gossypium mustelinum</name>
    <name type="common">Cotton</name>
    <name type="synonym">Gossypium caicoense</name>
    <dbReference type="NCBI Taxonomy" id="34275"/>
    <lineage>
        <taxon>Eukaryota</taxon>
        <taxon>Viridiplantae</taxon>
        <taxon>Streptophyta</taxon>
        <taxon>Embryophyta</taxon>
        <taxon>Tracheophyta</taxon>
        <taxon>Spermatophyta</taxon>
        <taxon>Magnoliopsida</taxon>
        <taxon>eudicotyledons</taxon>
        <taxon>Gunneridae</taxon>
        <taxon>Pentapetalae</taxon>
        <taxon>rosids</taxon>
        <taxon>malvids</taxon>
        <taxon>Malvales</taxon>
        <taxon>Malvaceae</taxon>
        <taxon>Malvoideae</taxon>
        <taxon>Gossypium</taxon>
    </lineage>
</organism>
<protein>
    <submittedName>
        <fullName evidence="1">Uncharacterized protein</fullName>
    </submittedName>
</protein>
<evidence type="ECO:0000313" key="2">
    <source>
        <dbReference type="Proteomes" id="UP000323597"/>
    </source>
</evidence>
<name>A0A5D2ZFT7_GOSMU</name>
<keyword evidence="2" id="KW-1185">Reference proteome</keyword>
<evidence type="ECO:0000313" key="1">
    <source>
        <dbReference type="EMBL" id="TYJ36576.1"/>
    </source>
</evidence>
<sequence length="60" mass="7510">MGPDHRIRRCRQWIWRWLEWDYRRRMTVGRRRRSSGNKSNLLTCNMLLELKGHQSNMLPR</sequence>
<dbReference type="Proteomes" id="UP000323597">
    <property type="component" value="Chromosome A05"/>
</dbReference>
<reference evidence="1 2" key="1">
    <citation type="submission" date="2019-07" db="EMBL/GenBank/DDBJ databases">
        <title>WGS assembly of Gossypium mustelinum.</title>
        <authorList>
            <person name="Chen Z.J."/>
            <person name="Sreedasyam A."/>
            <person name="Ando A."/>
            <person name="Song Q."/>
            <person name="De L."/>
            <person name="Hulse-Kemp A."/>
            <person name="Ding M."/>
            <person name="Ye W."/>
            <person name="Kirkbride R."/>
            <person name="Jenkins J."/>
            <person name="Plott C."/>
            <person name="Lovell J."/>
            <person name="Lin Y.-M."/>
            <person name="Vaughn R."/>
            <person name="Liu B."/>
            <person name="Li W."/>
            <person name="Simpson S."/>
            <person name="Scheffler B."/>
            <person name="Saski C."/>
            <person name="Grover C."/>
            <person name="Hu G."/>
            <person name="Conover J."/>
            <person name="Carlson J."/>
            <person name="Shu S."/>
            <person name="Boston L."/>
            <person name="Williams M."/>
            <person name="Peterson D."/>
            <person name="Mcgee K."/>
            <person name="Jones D."/>
            <person name="Wendel J."/>
            <person name="Stelly D."/>
            <person name="Grimwood J."/>
            <person name="Schmutz J."/>
        </authorList>
    </citation>
    <scope>NUCLEOTIDE SEQUENCE [LARGE SCALE GENOMIC DNA]</scope>
    <source>
        <strain evidence="1">1408120.09</strain>
    </source>
</reference>
<proteinExistence type="predicted"/>
<dbReference type="EMBL" id="CM017640">
    <property type="protein sequence ID" value="TYJ36576.1"/>
    <property type="molecule type" value="Genomic_DNA"/>
</dbReference>
<gene>
    <name evidence="1" type="ORF">E1A91_A05G316200v1</name>
</gene>
<accession>A0A5D2ZFT7</accession>
<dbReference type="AlphaFoldDB" id="A0A5D2ZFT7"/>